<feature type="signal peptide" evidence="1">
    <location>
        <begin position="1"/>
        <end position="19"/>
    </location>
</feature>
<evidence type="ECO:0000313" key="2">
    <source>
        <dbReference type="EMBL" id="VDN50356.1"/>
    </source>
</evidence>
<evidence type="ECO:0000313" key="3">
    <source>
        <dbReference type="Proteomes" id="UP000038040"/>
    </source>
</evidence>
<dbReference type="EMBL" id="UYYG01000002">
    <property type="protein sequence ID" value="VDN50356.1"/>
    <property type="molecule type" value="Genomic_DNA"/>
</dbReference>
<name>A0A0N4U8S6_DRAME</name>
<reference evidence="2 4" key="2">
    <citation type="submission" date="2018-11" db="EMBL/GenBank/DDBJ databases">
        <authorList>
            <consortium name="Pathogen Informatics"/>
        </authorList>
    </citation>
    <scope>NUCLEOTIDE SEQUENCE [LARGE SCALE GENOMIC DNA]</scope>
</reference>
<accession>A0A0N4U8S6</accession>
<dbReference type="SUPFAM" id="SSF141739">
    <property type="entry name" value="MFPT repeat-like"/>
    <property type="match status" value="1"/>
</dbReference>
<dbReference type="InterPro" id="IPR021010">
    <property type="entry name" value="Cytosolic_motility_protein"/>
</dbReference>
<feature type="chain" id="PRO_5041082227" evidence="1">
    <location>
        <begin position="20"/>
        <end position="221"/>
    </location>
</feature>
<dbReference type="Proteomes" id="UP000038040">
    <property type="component" value="Unplaced"/>
</dbReference>
<evidence type="ECO:0000256" key="1">
    <source>
        <dbReference type="SAM" id="SignalP"/>
    </source>
</evidence>
<keyword evidence="4" id="KW-1185">Reference proteome</keyword>
<protein>
    <submittedName>
        <fullName evidence="5">Methyltransf_FA domain-containing protein</fullName>
    </submittedName>
</protein>
<evidence type="ECO:0000313" key="4">
    <source>
        <dbReference type="Proteomes" id="UP000274756"/>
    </source>
</evidence>
<keyword evidence="1" id="KW-0732">Signal</keyword>
<organism evidence="3 5">
    <name type="scientific">Dracunculus medinensis</name>
    <name type="common">Guinea worm</name>
    <dbReference type="NCBI Taxonomy" id="318479"/>
    <lineage>
        <taxon>Eukaryota</taxon>
        <taxon>Metazoa</taxon>
        <taxon>Ecdysozoa</taxon>
        <taxon>Nematoda</taxon>
        <taxon>Chromadorea</taxon>
        <taxon>Rhabditida</taxon>
        <taxon>Spirurina</taxon>
        <taxon>Dracunculoidea</taxon>
        <taxon>Dracunculidae</taxon>
        <taxon>Dracunculus</taxon>
    </lineage>
</organism>
<dbReference type="OrthoDB" id="5831912at2759"/>
<dbReference type="Pfam" id="PF12150">
    <property type="entry name" value="MFP2b"/>
    <property type="match status" value="1"/>
</dbReference>
<gene>
    <name evidence="2" type="ORF">DME_LOCUS329</name>
</gene>
<dbReference type="WBParaSite" id="DME_0000346301-mRNA-1">
    <property type="protein sequence ID" value="DME_0000346301-mRNA-1"/>
    <property type="gene ID" value="DME_0000346301"/>
</dbReference>
<dbReference type="AlphaFoldDB" id="A0A0N4U8S6"/>
<reference evidence="5" key="1">
    <citation type="submission" date="2017-02" db="UniProtKB">
        <authorList>
            <consortium name="WormBaseParasite"/>
        </authorList>
    </citation>
    <scope>IDENTIFICATION</scope>
</reference>
<proteinExistence type="predicted"/>
<dbReference type="Proteomes" id="UP000274756">
    <property type="component" value="Unassembled WGS sequence"/>
</dbReference>
<sequence>MILRYVRLFILIMSDNIVAQKVLEMIRKERAMPYQGNYVEPRFFAWVRNGDKIPANAIRPFQRALHFGNETIDVVVALWIPDRDFAGVWGRAWQENNTLKAVFVHNNTVKTNLHPDLAKGFRILIYPGTKETNGFKFKWVQSGRADGGTVLFSGRVMNVPAIYVEDNRYEFLGNGDWFNKQMEFVVYGSQDFHTVGNFGRHRIFDNNVYVLTKQRCHCQCE</sequence>
<evidence type="ECO:0000313" key="5">
    <source>
        <dbReference type="WBParaSite" id="DME_0000346301-mRNA-1"/>
    </source>
</evidence>